<evidence type="ECO:0008006" key="3">
    <source>
        <dbReference type="Google" id="ProtNLM"/>
    </source>
</evidence>
<dbReference type="Proteomes" id="UP000613030">
    <property type="component" value="Unassembled WGS sequence"/>
</dbReference>
<dbReference type="RefSeq" id="WP_202012104.1">
    <property type="nucleotide sequence ID" value="NZ_JAERRB010000006.1"/>
</dbReference>
<protein>
    <recommendedName>
        <fullName evidence="3">MarR family transcriptional regulator</fullName>
    </recommendedName>
</protein>
<dbReference type="EMBL" id="JAERRB010000006">
    <property type="protein sequence ID" value="MBL0743096.1"/>
    <property type="molecule type" value="Genomic_DNA"/>
</dbReference>
<comment type="caution">
    <text evidence="1">The sequence shown here is derived from an EMBL/GenBank/DDBJ whole genome shotgun (WGS) entry which is preliminary data.</text>
</comment>
<proteinExistence type="predicted"/>
<name>A0ABS1KUI1_9BACT</name>
<reference evidence="1 2" key="1">
    <citation type="submission" date="2021-01" db="EMBL/GenBank/DDBJ databases">
        <title>Chryseolinea sp. Jin1 Genome sequencing and assembly.</title>
        <authorList>
            <person name="Kim I."/>
        </authorList>
    </citation>
    <scope>NUCLEOTIDE SEQUENCE [LARGE SCALE GENOMIC DNA]</scope>
    <source>
        <strain evidence="1 2">Jin1</strain>
    </source>
</reference>
<organism evidence="1 2">
    <name type="scientific">Chryseolinea lacunae</name>
    <dbReference type="NCBI Taxonomy" id="2801331"/>
    <lineage>
        <taxon>Bacteria</taxon>
        <taxon>Pseudomonadati</taxon>
        <taxon>Bacteroidota</taxon>
        <taxon>Cytophagia</taxon>
        <taxon>Cytophagales</taxon>
        <taxon>Fulvivirgaceae</taxon>
        <taxon>Chryseolinea</taxon>
    </lineage>
</organism>
<keyword evidence="2" id="KW-1185">Reference proteome</keyword>
<accession>A0ABS1KUI1</accession>
<gene>
    <name evidence="1" type="ORF">JI741_17835</name>
</gene>
<evidence type="ECO:0000313" key="2">
    <source>
        <dbReference type="Proteomes" id="UP000613030"/>
    </source>
</evidence>
<evidence type="ECO:0000313" key="1">
    <source>
        <dbReference type="EMBL" id="MBL0743096.1"/>
    </source>
</evidence>
<sequence>MKKIDILNFITSFRKAPNDIKTHGEILAHLGATHEPAINQMLEELKQTRVVKEVEQNGERAFQVMTK</sequence>